<evidence type="ECO:0000313" key="2">
    <source>
        <dbReference type="EMBL" id="ADK84961.1"/>
    </source>
</evidence>
<proteinExistence type="predicted"/>
<dbReference type="HOGENOM" id="CLU_176097_1_1_7"/>
<dbReference type="RefSeq" id="WP_013258414.1">
    <property type="nucleotide sequence ID" value="NC_014365.1"/>
</dbReference>
<dbReference type="eggNOG" id="COG0640">
    <property type="taxonomic scope" value="Bacteria"/>
</dbReference>
<feature type="compositionally biased region" description="Basic residues" evidence="1">
    <location>
        <begin position="85"/>
        <end position="95"/>
    </location>
</feature>
<dbReference type="Proteomes" id="UP000009047">
    <property type="component" value="Chromosome"/>
</dbReference>
<feature type="region of interest" description="Disordered" evidence="1">
    <location>
        <begin position="80"/>
        <end position="103"/>
    </location>
</feature>
<dbReference type="AlphaFoldDB" id="E1QHB8"/>
<name>E1QHB8_DESB2</name>
<dbReference type="STRING" id="644282.Deba_1593"/>
<keyword evidence="3" id="KW-1185">Reference proteome</keyword>
<accession>E1QHB8</accession>
<evidence type="ECO:0000256" key="1">
    <source>
        <dbReference type="SAM" id="MobiDB-lite"/>
    </source>
</evidence>
<sequence length="103" mass="11304">MPGYDQLIAEHLRLTILRCLDDQPDYALNESLLLDLVERFGFAPSQDRLATQLAWLAEQGLIGLGGPAQCRVATLTRRGQDVAKGRAHAPGVKRPRPGETAWA</sequence>
<evidence type="ECO:0000313" key="3">
    <source>
        <dbReference type="Proteomes" id="UP000009047"/>
    </source>
</evidence>
<dbReference type="OrthoDB" id="7855192at2"/>
<evidence type="ECO:0008006" key="4">
    <source>
        <dbReference type="Google" id="ProtNLM"/>
    </source>
</evidence>
<dbReference type="EMBL" id="CP002085">
    <property type="protein sequence ID" value="ADK84961.1"/>
    <property type="molecule type" value="Genomic_DNA"/>
</dbReference>
<gene>
    <name evidence="2" type="ordered locus">Deba_1593</name>
</gene>
<organism evidence="2 3">
    <name type="scientific">Desulfarculus baarsii (strain ATCC 33931 / DSM 2075 / LMG 7858 / VKM B-1802 / 2st14)</name>
    <dbReference type="NCBI Taxonomy" id="644282"/>
    <lineage>
        <taxon>Bacteria</taxon>
        <taxon>Pseudomonadati</taxon>
        <taxon>Thermodesulfobacteriota</taxon>
        <taxon>Desulfarculia</taxon>
        <taxon>Desulfarculales</taxon>
        <taxon>Desulfarculaceae</taxon>
        <taxon>Desulfarculus</taxon>
    </lineage>
</organism>
<dbReference type="KEGG" id="dbr:Deba_1593"/>
<protein>
    <recommendedName>
        <fullName evidence="4">ArsR family transcriptional regulator</fullName>
    </recommendedName>
</protein>
<reference evidence="2 3" key="1">
    <citation type="journal article" date="2010" name="Stand. Genomic Sci.">
        <title>Complete genome sequence of Desulfarculus baarsii type strain (2st14).</title>
        <authorList>
            <person name="Sun H."/>
            <person name="Spring S."/>
            <person name="Lapidus A."/>
            <person name="Davenport K."/>
            <person name="Del Rio T.G."/>
            <person name="Tice H."/>
            <person name="Nolan M."/>
            <person name="Copeland A."/>
            <person name="Cheng J.F."/>
            <person name="Lucas S."/>
            <person name="Tapia R."/>
            <person name="Goodwin L."/>
            <person name="Pitluck S."/>
            <person name="Ivanova N."/>
            <person name="Pagani I."/>
            <person name="Mavromatis K."/>
            <person name="Ovchinnikova G."/>
            <person name="Pati A."/>
            <person name="Chen A."/>
            <person name="Palaniappan K."/>
            <person name="Hauser L."/>
            <person name="Chang Y.J."/>
            <person name="Jeffries C.D."/>
            <person name="Detter J.C."/>
            <person name="Han C."/>
            <person name="Rohde M."/>
            <person name="Brambilla E."/>
            <person name="Goker M."/>
            <person name="Woyke T."/>
            <person name="Bristow J."/>
            <person name="Eisen J.A."/>
            <person name="Markowitz V."/>
            <person name="Hugenholtz P."/>
            <person name="Kyrpides N.C."/>
            <person name="Klenk H.P."/>
            <person name="Land M."/>
        </authorList>
    </citation>
    <scope>NUCLEOTIDE SEQUENCE [LARGE SCALE GENOMIC DNA]</scope>
    <source>
        <strain evidence="3">ATCC 33931 / DSM 2075 / LMG 7858 / VKM B-1802 / 2st14</strain>
    </source>
</reference>